<name>A0ABS4DDF7_9CHLR</name>
<sequence>MKLRVALLGIFFALTLLLLPGLAQAQGQGVVSGTLTYRDRSALPPNAVVTVQIAEVRPGVMPQVIAEQRFTSNNAQPPFRYTIGYDPARIDPNAQYTVQSNITVGGQVRYTTNQIVPVITRGAPTMGVTLNLVLVGQLPEASSGSALLLFGWVALAGAGVAAFGRKALRRDLRSPQLRVGPRKLPDTAA</sequence>
<dbReference type="InterPro" id="IPR039366">
    <property type="entry name" value="Pilotin"/>
</dbReference>
<gene>
    <name evidence="3" type="ORF">EYB53_017330</name>
</gene>
<protein>
    <submittedName>
        <fullName evidence="3">YbaY family lipoprotein</fullName>
    </submittedName>
</protein>
<dbReference type="PANTHER" id="PTHR38013:SF1">
    <property type="entry name" value="GLYCOPROTEIN_POLYSACCHARIDE METABOLISM"/>
    <property type="match status" value="1"/>
</dbReference>
<evidence type="ECO:0000313" key="3">
    <source>
        <dbReference type="EMBL" id="MBP1467479.1"/>
    </source>
</evidence>
<evidence type="ECO:0000256" key="1">
    <source>
        <dbReference type="SAM" id="Phobius"/>
    </source>
</evidence>
<feature type="chain" id="PRO_5045638914" evidence="2">
    <location>
        <begin position="26"/>
        <end position="189"/>
    </location>
</feature>
<dbReference type="EMBL" id="SIJK02000034">
    <property type="protein sequence ID" value="MBP1467479.1"/>
    <property type="molecule type" value="Genomic_DNA"/>
</dbReference>
<feature type="transmembrane region" description="Helical" evidence="1">
    <location>
        <begin position="146"/>
        <end position="164"/>
    </location>
</feature>
<accession>A0ABS4DDF7</accession>
<dbReference type="PANTHER" id="PTHR38013">
    <property type="entry name" value="GLYCOPROTEIN/POLYSACCHARIDE METABOLISM"/>
    <property type="match status" value="1"/>
</dbReference>
<dbReference type="Proteomes" id="UP001193081">
    <property type="component" value="Unassembled WGS sequence"/>
</dbReference>
<keyword evidence="1" id="KW-0472">Membrane</keyword>
<organism evidence="3 4">
    <name type="scientific">Candidatus Chloroploca mongolica</name>
    <dbReference type="NCBI Taxonomy" id="2528176"/>
    <lineage>
        <taxon>Bacteria</taxon>
        <taxon>Bacillati</taxon>
        <taxon>Chloroflexota</taxon>
        <taxon>Chloroflexia</taxon>
        <taxon>Chloroflexales</taxon>
        <taxon>Chloroflexineae</taxon>
        <taxon>Oscillochloridaceae</taxon>
        <taxon>Candidatus Chloroploca</taxon>
    </lineage>
</organism>
<keyword evidence="1" id="KW-1133">Transmembrane helix</keyword>
<keyword evidence="2" id="KW-0732">Signal</keyword>
<dbReference type="RefSeq" id="WP_135479675.1">
    <property type="nucleotide sequence ID" value="NZ_SIJK02000034.1"/>
</dbReference>
<keyword evidence="4" id="KW-1185">Reference proteome</keyword>
<keyword evidence="1" id="KW-0812">Transmembrane</keyword>
<reference evidence="3 4" key="1">
    <citation type="submission" date="2021-03" db="EMBL/GenBank/DDBJ databases">
        <authorList>
            <person name="Grouzdev D.S."/>
        </authorList>
    </citation>
    <scope>NUCLEOTIDE SEQUENCE [LARGE SCALE GENOMIC DNA]</scope>
    <source>
        <strain evidence="3 4">M50-1</strain>
    </source>
</reference>
<evidence type="ECO:0000313" key="4">
    <source>
        <dbReference type="Proteomes" id="UP001193081"/>
    </source>
</evidence>
<dbReference type="Pfam" id="PF09619">
    <property type="entry name" value="YscW"/>
    <property type="match status" value="1"/>
</dbReference>
<comment type="caution">
    <text evidence="3">The sequence shown here is derived from an EMBL/GenBank/DDBJ whole genome shotgun (WGS) entry which is preliminary data.</text>
</comment>
<keyword evidence="3" id="KW-0449">Lipoprotein</keyword>
<feature type="signal peptide" evidence="2">
    <location>
        <begin position="1"/>
        <end position="25"/>
    </location>
</feature>
<dbReference type="InterPro" id="IPR053196">
    <property type="entry name" value="Lipoprotein_YbaY-like"/>
</dbReference>
<proteinExistence type="predicted"/>
<evidence type="ECO:0000256" key="2">
    <source>
        <dbReference type="SAM" id="SignalP"/>
    </source>
</evidence>